<evidence type="ECO:0000313" key="2">
    <source>
        <dbReference type="Proteomes" id="UP000193811"/>
    </source>
</evidence>
<comment type="caution">
    <text evidence="1">The sequence shown here is derived from an EMBL/GenBank/DDBJ whole genome shotgun (WGS) entry which is preliminary data.</text>
</comment>
<reference evidence="1 2" key="1">
    <citation type="submission" date="2016-01" db="EMBL/GenBank/DDBJ databases">
        <title>The new phylogeny of the genus Mycobacterium.</title>
        <authorList>
            <person name="Tarcisio F."/>
            <person name="Conor M."/>
            <person name="Antonella G."/>
            <person name="Elisabetta G."/>
            <person name="Giulia F.S."/>
            <person name="Sara T."/>
            <person name="Anna F."/>
            <person name="Clotilde B."/>
            <person name="Roberto B."/>
            <person name="Veronica D.S."/>
            <person name="Fabio R."/>
            <person name="Monica P."/>
            <person name="Olivier J."/>
            <person name="Enrico T."/>
            <person name="Nicola S."/>
        </authorList>
    </citation>
    <scope>NUCLEOTIDE SEQUENCE [LARGE SCALE GENOMIC DNA]</scope>
    <source>
        <strain evidence="1 2">CCUG 50187</strain>
    </source>
</reference>
<proteinExistence type="predicted"/>
<gene>
    <name evidence="1" type="ORF">AWB98_29255</name>
</gene>
<protein>
    <submittedName>
        <fullName evidence="1">Uncharacterized protein</fullName>
    </submittedName>
</protein>
<organism evidence="1 2">
    <name type="scientific">Mycolicibacterium conceptionense</name>
    <dbReference type="NCBI Taxonomy" id="451644"/>
    <lineage>
        <taxon>Bacteria</taxon>
        <taxon>Bacillati</taxon>
        <taxon>Actinomycetota</taxon>
        <taxon>Actinomycetes</taxon>
        <taxon>Mycobacteriales</taxon>
        <taxon>Mycobacteriaceae</taxon>
        <taxon>Mycolicibacterium</taxon>
    </lineage>
</organism>
<dbReference type="Proteomes" id="UP000193811">
    <property type="component" value="Unassembled WGS sequence"/>
</dbReference>
<accession>A0ABX3UYP3</accession>
<dbReference type="EMBL" id="LQOP01000036">
    <property type="protein sequence ID" value="ORV20035.1"/>
    <property type="molecule type" value="Genomic_DNA"/>
</dbReference>
<sequence length="120" mass="14324">MQTRLPKPKGELMQTIADEWRTARKPHDCKLCRRQIEPGERYRHQRNTESGDIWTWRHCSHCEPLINLLSRQGWDDEYGVTYEFVAEWDPESIAEARLKVGWKRKWRRRDGSLYPVGGDA</sequence>
<keyword evidence="2" id="KW-1185">Reference proteome</keyword>
<evidence type="ECO:0000313" key="1">
    <source>
        <dbReference type="EMBL" id="ORV20035.1"/>
    </source>
</evidence>
<name>A0ABX3UYP3_9MYCO</name>